<reference evidence="3" key="2">
    <citation type="submission" date="2015-07" db="EMBL/GenBank/DDBJ databases">
        <title>MeaNS - Measles Nucleotide Surveillance Program.</title>
        <authorList>
            <person name="Tran T."/>
            <person name="Druce J."/>
        </authorList>
    </citation>
    <scope>NUCLEOTIDE SEQUENCE</scope>
    <source>
        <strain evidence="3">DSM 9887</strain>
    </source>
</reference>
<name>A0A0K9YQD2_9BACL</name>
<dbReference type="AlphaFoldDB" id="A0A0K9YQD2"/>
<feature type="region of interest" description="Disordered" evidence="1">
    <location>
        <begin position="40"/>
        <end position="59"/>
    </location>
</feature>
<organism evidence="3 4">
    <name type="scientific">Brevibacillus reuszeri</name>
    <dbReference type="NCBI Taxonomy" id="54915"/>
    <lineage>
        <taxon>Bacteria</taxon>
        <taxon>Bacillati</taxon>
        <taxon>Bacillota</taxon>
        <taxon>Bacilli</taxon>
        <taxon>Bacillales</taxon>
        <taxon>Paenibacillaceae</taxon>
        <taxon>Brevibacillus</taxon>
    </lineage>
</organism>
<protein>
    <submittedName>
        <fullName evidence="3">Uncharacterized protein</fullName>
    </submittedName>
</protein>
<sequence>MNDHSDFNAEMQQVSAYPTKQKIGQEEVALLNEQDSCCCSGQSSCDTSKNGQASKAEQR</sequence>
<evidence type="ECO:0000313" key="2">
    <source>
        <dbReference type="EMBL" id="GED71781.1"/>
    </source>
</evidence>
<keyword evidence="5" id="KW-1185">Reference proteome</keyword>
<gene>
    <name evidence="3" type="ORF">ADS79_15680</name>
    <name evidence="2" type="ORF">BRE01_54830</name>
</gene>
<evidence type="ECO:0000313" key="5">
    <source>
        <dbReference type="Proteomes" id="UP000319578"/>
    </source>
</evidence>
<dbReference type="EMBL" id="BJON01000023">
    <property type="protein sequence ID" value="GED71781.1"/>
    <property type="molecule type" value="Genomic_DNA"/>
</dbReference>
<dbReference type="OrthoDB" id="9929145at2"/>
<dbReference type="Proteomes" id="UP000036834">
    <property type="component" value="Unassembled WGS sequence"/>
</dbReference>
<feature type="compositionally biased region" description="Polar residues" evidence="1">
    <location>
        <begin position="47"/>
        <end position="59"/>
    </location>
</feature>
<dbReference type="RefSeq" id="WP_049739362.1">
    <property type="nucleotide sequence ID" value="NZ_BJON01000023.1"/>
</dbReference>
<evidence type="ECO:0000256" key="1">
    <source>
        <dbReference type="SAM" id="MobiDB-lite"/>
    </source>
</evidence>
<dbReference type="EMBL" id="LGIQ01000009">
    <property type="protein sequence ID" value="KNB70385.1"/>
    <property type="molecule type" value="Genomic_DNA"/>
</dbReference>
<dbReference type="Proteomes" id="UP000319578">
    <property type="component" value="Unassembled WGS sequence"/>
</dbReference>
<evidence type="ECO:0000313" key="4">
    <source>
        <dbReference type="Proteomes" id="UP000036834"/>
    </source>
</evidence>
<evidence type="ECO:0000313" key="3">
    <source>
        <dbReference type="EMBL" id="KNB70385.1"/>
    </source>
</evidence>
<reference evidence="4" key="1">
    <citation type="submission" date="2015-07" db="EMBL/GenBank/DDBJ databases">
        <title>Genome sequencing project for genomic taxonomy and phylogenomics of Bacillus-like bacteria.</title>
        <authorList>
            <person name="Liu B."/>
            <person name="Wang J."/>
            <person name="Zhu Y."/>
            <person name="Liu G."/>
            <person name="Chen Q."/>
            <person name="Chen Z."/>
            <person name="Lan J."/>
            <person name="Che J."/>
            <person name="Ge C."/>
            <person name="Shi H."/>
            <person name="Pan Z."/>
            <person name="Liu X."/>
        </authorList>
    </citation>
    <scope>NUCLEOTIDE SEQUENCE [LARGE SCALE GENOMIC DNA]</scope>
    <source>
        <strain evidence="4">DSM 9887</strain>
    </source>
</reference>
<dbReference type="PATRIC" id="fig|54915.3.peg.2150"/>
<accession>A0A0K9YQD2</accession>
<dbReference type="STRING" id="54915.ADS79_15680"/>
<proteinExistence type="predicted"/>
<reference evidence="2 5" key="3">
    <citation type="submission" date="2019-06" db="EMBL/GenBank/DDBJ databases">
        <title>Whole genome shotgun sequence of Brevibacillus reuszeri NBRC 15719.</title>
        <authorList>
            <person name="Hosoyama A."/>
            <person name="Uohara A."/>
            <person name="Ohji S."/>
            <person name="Ichikawa N."/>
        </authorList>
    </citation>
    <scope>NUCLEOTIDE SEQUENCE [LARGE SCALE GENOMIC DNA]</scope>
    <source>
        <strain evidence="2 5">NBRC 15719</strain>
    </source>
</reference>
<comment type="caution">
    <text evidence="3">The sequence shown here is derived from an EMBL/GenBank/DDBJ whole genome shotgun (WGS) entry which is preliminary data.</text>
</comment>